<dbReference type="SMART" id="SM00967">
    <property type="entry name" value="SpoU_sub_bind"/>
    <property type="match status" value="1"/>
</dbReference>
<dbReference type="PANTHER" id="PTHR43191">
    <property type="entry name" value="RRNA METHYLTRANSFERASE 3"/>
    <property type="match status" value="1"/>
</dbReference>
<dbReference type="InterPro" id="IPR053888">
    <property type="entry name" value="MRM3-like_sub_bind"/>
</dbReference>
<dbReference type="Pfam" id="PF22435">
    <property type="entry name" value="MRM3-like_sub_bind"/>
    <property type="match status" value="1"/>
</dbReference>
<proteinExistence type="inferred from homology"/>
<feature type="domain" description="RNA 2-O ribose methyltransferase substrate binding" evidence="4">
    <location>
        <begin position="63"/>
        <end position="134"/>
    </location>
</feature>
<gene>
    <name evidence="5" type="ORF">FisN_35Lh032</name>
</gene>
<dbReference type="Pfam" id="PF00588">
    <property type="entry name" value="SpoU_methylase"/>
    <property type="match status" value="1"/>
</dbReference>
<dbReference type="Gene3D" id="3.40.1280.10">
    <property type="match status" value="1"/>
</dbReference>
<dbReference type="GO" id="GO:0008173">
    <property type="term" value="F:RNA methyltransferase activity"/>
    <property type="evidence" value="ECO:0007669"/>
    <property type="project" value="InterPro"/>
</dbReference>
<keyword evidence="3 5" id="KW-0808">Transferase</keyword>
<dbReference type="EMBL" id="BDSP01000267">
    <property type="protein sequence ID" value="GAX28179.1"/>
    <property type="molecule type" value="Genomic_DNA"/>
</dbReference>
<keyword evidence="6" id="KW-1185">Reference proteome</keyword>
<evidence type="ECO:0000259" key="4">
    <source>
        <dbReference type="SMART" id="SM00967"/>
    </source>
</evidence>
<dbReference type="CDD" id="cd18095">
    <property type="entry name" value="SpoU-like_rRNA-MTase"/>
    <property type="match status" value="1"/>
</dbReference>
<dbReference type="GO" id="GO:0005737">
    <property type="term" value="C:cytoplasm"/>
    <property type="evidence" value="ECO:0007669"/>
    <property type="project" value="UniProtKB-ARBA"/>
</dbReference>
<dbReference type="GO" id="GO:0032259">
    <property type="term" value="P:methylation"/>
    <property type="evidence" value="ECO:0007669"/>
    <property type="project" value="UniProtKB-KW"/>
</dbReference>
<protein>
    <submittedName>
        <fullName evidence="5">RNA methyltransferase, TrmH family</fullName>
    </submittedName>
</protein>
<dbReference type="InterPro" id="IPR029028">
    <property type="entry name" value="Alpha/beta_knot_MTases"/>
</dbReference>
<name>A0A1Z5KPI4_FISSO</name>
<dbReference type="PANTHER" id="PTHR43191:SF2">
    <property type="entry name" value="RRNA METHYLTRANSFERASE 3, MITOCHONDRIAL"/>
    <property type="match status" value="1"/>
</dbReference>
<dbReference type="SUPFAM" id="SSF75217">
    <property type="entry name" value="alpha/beta knot"/>
    <property type="match status" value="1"/>
</dbReference>
<dbReference type="InterPro" id="IPR001537">
    <property type="entry name" value="SpoU_MeTrfase"/>
</dbReference>
<dbReference type="OrthoDB" id="270651at2759"/>
<dbReference type="SUPFAM" id="SSF55315">
    <property type="entry name" value="L30e-like"/>
    <property type="match status" value="1"/>
</dbReference>
<dbReference type="InterPro" id="IPR051259">
    <property type="entry name" value="rRNA_Methyltransferase"/>
</dbReference>
<sequence length="314" mass="34959">MFSFVRHPVCRKVQGSAPHCYSSSSRLLLTVKNVITSPKSNTIQKVQKLLQQRKKRLEYNQVVVEGPRSVFDLLKTHPKVVRQVIADIDQTHYHTALSQYDKELEIYHATAAALQSCSDTNQGIVAVCDIPQPGSVVPSSKLQRVTLILDALQDPGNVGTLIRSAAATGVVEHIYFLPGTCDPWNPKALRAAMASTFGISMKFMDSWDECLQELRQQQSYAHFPIYAAAMTTESKCYHEIISNWAKEPDTHKMALILGSEGNGLSPEIQQALKSREMQALYIPMQPVVESLNAAVCGSILLYEVLRCLESSKQR</sequence>
<dbReference type="InterPro" id="IPR029064">
    <property type="entry name" value="Ribosomal_eL30-like_sf"/>
</dbReference>
<dbReference type="AlphaFoldDB" id="A0A1Z5KPI4"/>
<evidence type="ECO:0000256" key="2">
    <source>
        <dbReference type="ARBA" id="ARBA00022603"/>
    </source>
</evidence>
<dbReference type="GO" id="GO:0006396">
    <property type="term" value="P:RNA processing"/>
    <property type="evidence" value="ECO:0007669"/>
    <property type="project" value="InterPro"/>
</dbReference>
<comment type="similarity">
    <text evidence="1">Belongs to the class IV-like SAM-binding methyltransferase superfamily. RNA methyltransferase TrmH family.</text>
</comment>
<evidence type="ECO:0000313" key="5">
    <source>
        <dbReference type="EMBL" id="GAX28179.1"/>
    </source>
</evidence>
<evidence type="ECO:0000256" key="3">
    <source>
        <dbReference type="ARBA" id="ARBA00022679"/>
    </source>
</evidence>
<evidence type="ECO:0000313" key="6">
    <source>
        <dbReference type="Proteomes" id="UP000198406"/>
    </source>
</evidence>
<organism evidence="5 6">
    <name type="scientific">Fistulifera solaris</name>
    <name type="common">Oleaginous diatom</name>
    <dbReference type="NCBI Taxonomy" id="1519565"/>
    <lineage>
        <taxon>Eukaryota</taxon>
        <taxon>Sar</taxon>
        <taxon>Stramenopiles</taxon>
        <taxon>Ochrophyta</taxon>
        <taxon>Bacillariophyta</taxon>
        <taxon>Bacillariophyceae</taxon>
        <taxon>Bacillariophycidae</taxon>
        <taxon>Naviculales</taxon>
        <taxon>Naviculaceae</taxon>
        <taxon>Fistulifera</taxon>
    </lineage>
</organism>
<dbReference type="Gene3D" id="3.30.1330.30">
    <property type="match status" value="1"/>
</dbReference>
<accession>A0A1Z5KPI4</accession>
<dbReference type="InterPro" id="IPR013123">
    <property type="entry name" value="SpoU_subst-bd"/>
</dbReference>
<dbReference type="InterPro" id="IPR029026">
    <property type="entry name" value="tRNA_m1G_MTases_N"/>
</dbReference>
<keyword evidence="2 5" id="KW-0489">Methyltransferase</keyword>
<reference evidence="5 6" key="1">
    <citation type="journal article" date="2015" name="Plant Cell">
        <title>Oil accumulation by the oleaginous diatom Fistulifera solaris as revealed by the genome and transcriptome.</title>
        <authorList>
            <person name="Tanaka T."/>
            <person name="Maeda Y."/>
            <person name="Veluchamy A."/>
            <person name="Tanaka M."/>
            <person name="Abida H."/>
            <person name="Marechal E."/>
            <person name="Bowler C."/>
            <person name="Muto M."/>
            <person name="Sunaga Y."/>
            <person name="Tanaka M."/>
            <person name="Yoshino T."/>
            <person name="Taniguchi T."/>
            <person name="Fukuda Y."/>
            <person name="Nemoto M."/>
            <person name="Matsumoto M."/>
            <person name="Wong P.S."/>
            <person name="Aburatani S."/>
            <person name="Fujibuchi W."/>
        </authorList>
    </citation>
    <scope>NUCLEOTIDE SEQUENCE [LARGE SCALE GENOMIC DNA]</scope>
    <source>
        <strain evidence="5 6">JPCC DA0580</strain>
    </source>
</reference>
<comment type="caution">
    <text evidence="5">The sequence shown here is derived from an EMBL/GenBank/DDBJ whole genome shotgun (WGS) entry which is preliminary data.</text>
</comment>
<evidence type="ECO:0000256" key="1">
    <source>
        <dbReference type="ARBA" id="ARBA00007228"/>
    </source>
</evidence>
<dbReference type="InParanoid" id="A0A1Z5KPI4"/>
<dbReference type="Proteomes" id="UP000198406">
    <property type="component" value="Unassembled WGS sequence"/>
</dbReference>
<dbReference type="GO" id="GO:0003723">
    <property type="term" value="F:RNA binding"/>
    <property type="evidence" value="ECO:0007669"/>
    <property type="project" value="InterPro"/>
</dbReference>